<sequence length="156" mass="15990">MCWFRVTGRGRGRWPTCGTRCTVALWARGDTDLLAAPDGTRVGIVGARASTSYGEHVAGELAGYRSGALNTASHAARLGRPVGAVPGPVTSAASAGCHRVLREGIAGVVTNAEGVTRMLADQPAAARAGRVNGLAVEFDCGVSGRARRPETPGLSH</sequence>
<dbReference type="EMBL" id="BAAALY010000019">
    <property type="protein sequence ID" value="GAA1562074.1"/>
    <property type="molecule type" value="Genomic_DNA"/>
</dbReference>
<evidence type="ECO:0000256" key="1">
    <source>
        <dbReference type="ARBA" id="ARBA00006525"/>
    </source>
</evidence>
<keyword evidence="4" id="KW-1185">Reference proteome</keyword>
<organism evidence="3 4">
    <name type="scientific">Brevibacterium picturae</name>
    <dbReference type="NCBI Taxonomy" id="260553"/>
    <lineage>
        <taxon>Bacteria</taxon>
        <taxon>Bacillati</taxon>
        <taxon>Actinomycetota</taxon>
        <taxon>Actinomycetes</taxon>
        <taxon>Micrococcales</taxon>
        <taxon>Brevibacteriaceae</taxon>
        <taxon>Brevibacterium</taxon>
    </lineage>
</organism>
<dbReference type="InterPro" id="IPR057666">
    <property type="entry name" value="DrpA_SLOG"/>
</dbReference>
<evidence type="ECO:0000313" key="4">
    <source>
        <dbReference type="Proteomes" id="UP001501791"/>
    </source>
</evidence>
<dbReference type="Pfam" id="PF02481">
    <property type="entry name" value="DNA_processg_A"/>
    <property type="match status" value="1"/>
</dbReference>
<feature type="domain" description="Smf/DprA SLOG" evidence="2">
    <location>
        <begin position="62"/>
        <end position="118"/>
    </location>
</feature>
<evidence type="ECO:0000259" key="2">
    <source>
        <dbReference type="Pfam" id="PF02481"/>
    </source>
</evidence>
<dbReference type="PANTHER" id="PTHR43022">
    <property type="entry name" value="PROTEIN SMF"/>
    <property type="match status" value="1"/>
</dbReference>
<protein>
    <recommendedName>
        <fullName evidence="2">Smf/DprA SLOG domain-containing protein</fullName>
    </recommendedName>
</protein>
<gene>
    <name evidence="3" type="ORF">GCM10009691_39840</name>
</gene>
<dbReference type="PANTHER" id="PTHR43022:SF1">
    <property type="entry name" value="PROTEIN SMF"/>
    <property type="match status" value="1"/>
</dbReference>
<proteinExistence type="inferred from homology"/>
<reference evidence="3 4" key="1">
    <citation type="journal article" date="2019" name="Int. J. Syst. Evol. Microbiol.">
        <title>The Global Catalogue of Microorganisms (GCM) 10K type strain sequencing project: providing services to taxonomists for standard genome sequencing and annotation.</title>
        <authorList>
            <consortium name="The Broad Institute Genomics Platform"/>
            <consortium name="The Broad Institute Genome Sequencing Center for Infectious Disease"/>
            <person name="Wu L."/>
            <person name="Ma J."/>
        </authorList>
    </citation>
    <scope>NUCLEOTIDE SEQUENCE [LARGE SCALE GENOMIC DNA]</scope>
    <source>
        <strain evidence="3 4">JCM 13319</strain>
    </source>
</reference>
<dbReference type="RefSeq" id="WP_346037332.1">
    <property type="nucleotide sequence ID" value="NZ_BAAALY010000019.1"/>
</dbReference>
<evidence type="ECO:0000313" key="3">
    <source>
        <dbReference type="EMBL" id="GAA1562074.1"/>
    </source>
</evidence>
<dbReference type="InterPro" id="IPR003488">
    <property type="entry name" value="DprA"/>
</dbReference>
<dbReference type="Gene3D" id="3.40.50.450">
    <property type="match status" value="2"/>
</dbReference>
<name>A0ABN2CTH2_9MICO</name>
<dbReference type="Proteomes" id="UP001501791">
    <property type="component" value="Unassembled WGS sequence"/>
</dbReference>
<comment type="caution">
    <text evidence="3">The sequence shown here is derived from an EMBL/GenBank/DDBJ whole genome shotgun (WGS) entry which is preliminary data.</text>
</comment>
<comment type="similarity">
    <text evidence="1">Belongs to the DprA/Smf family.</text>
</comment>
<accession>A0ABN2CTH2</accession>